<dbReference type="AlphaFoldDB" id="A0A5S5CRF4"/>
<evidence type="ECO:0000313" key="2">
    <source>
        <dbReference type="Proteomes" id="UP000322499"/>
    </source>
</evidence>
<dbReference type="Gene3D" id="3.40.50.2000">
    <property type="entry name" value="Glycogen Phosphorylase B"/>
    <property type="match status" value="2"/>
</dbReference>
<name>A0A5S5CRF4_9ACTN</name>
<reference evidence="1 2" key="1">
    <citation type="submission" date="2019-07" db="EMBL/GenBank/DDBJ databases">
        <title>Genomic Encyclopedia of Archaeal and Bacterial Type Strains, Phase II (KMG-II): from individual species to whole genera.</title>
        <authorList>
            <person name="Goeker M."/>
        </authorList>
    </citation>
    <scope>NUCLEOTIDE SEQUENCE [LARGE SCALE GENOMIC DNA]</scope>
    <source>
        <strain evidence="1 2">DSM 46842</strain>
    </source>
</reference>
<proteinExistence type="predicted"/>
<keyword evidence="2" id="KW-1185">Reference proteome</keyword>
<sequence>MPRPQDHVPGVLAQNRGHYELLVAMVRHYAERGDVEHVLRAAMLAANYAWWAPTGLLSDLRLERTVVSAVRGSGSVTVDGDRRGGRVLHVLSEAYSIGGHTRLAWRWMERDERIGDVVLTNQDGAVPERLAESVRASGGELFDLRAEFPGLLDRARALRAHMDRADVVVLHVHPYDAIALAAANLPGVRPPVVYENHADLSFWLGVGAADVLCDLRPVVRTLDVDLRRVPGDRIAVLPMPVEEMPAADDGELRARLGIRPDAVVALTVSDDWKVASASGRAMHDVVDKLLHFSPRLTYVLVGVTPNAHWTRLGKRYPGRLFVVGKVLDVAPYLSLADIYLESYPSFAGTSPLEAALCGLPVVGLADVPADEPAHVFQRWSPGLAERSAATSAGRLAVTVHRLAADPELRQRDGAEARASVRALHDNPGWRGALEALYERARSVPAVDLDDLGESATDDRYRTLFTTFNAAPATVDPRGTVRPLGELYDSTLEADLTAAMFRGTPSPVQVRVAARWEDHPAWTARLLALAGTWPRLRVSLPFVADDDVSGTATVARLTDLLASVGRTTEDCGDVALEHTPSPAVSALPGELVFSSEALDRLEELVASALWQDTPAAAAHARVPEPVAG</sequence>
<dbReference type="Proteomes" id="UP000322499">
    <property type="component" value="Unassembled WGS sequence"/>
</dbReference>
<dbReference type="RefSeq" id="WP_166534177.1">
    <property type="nucleotide sequence ID" value="NZ_VNHW01000010.1"/>
</dbReference>
<comment type="caution">
    <text evidence="1">The sequence shown here is derived from an EMBL/GenBank/DDBJ whole genome shotgun (WGS) entry which is preliminary data.</text>
</comment>
<evidence type="ECO:0000313" key="1">
    <source>
        <dbReference type="EMBL" id="TYP86320.1"/>
    </source>
</evidence>
<organism evidence="1 2">
    <name type="scientific">Blastococcus xanthinilyticus</name>
    <dbReference type="NCBI Taxonomy" id="1564164"/>
    <lineage>
        <taxon>Bacteria</taxon>
        <taxon>Bacillati</taxon>
        <taxon>Actinomycetota</taxon>
        <taxon>Actinomycetes</taxon>
        <taxon>Geodermatophilales</taxon>
        <taxon>Geodermatophilaceae</taxon>
        <taxon>Blastococcus</taxon>
    </lineage>
</organism>
<gene>
    <name evidence="1" type="ORF">BD833_110211</name>
</gene>
<dbReference type="SUPFAM" id="SSF53756">
    <property type="entry name" value="UDP-Glycosyltransferase/glycogen phosphorylase"/>
    <property type="match status" value="1"/>
</dbReference>
<dbReference type="GO" id="GO:0016740">
    <property type="term" value="F:transferase activity"/>
    <property type="evidence" value="ECO:0007669"/>
    <property type="project" value="UniProtKB-KW"/>
</dbReference>
<accession>A0A5S5CRF4</accession>
<keyword evidence="1" id="KW-0808">Transferase</keyword>
<protein>
    <submittedName>
        <fullName evidence="1">Glycosyltransferase involved in cell wall biosynthesis</fullName>
    </submittedName>
</protein>
<dbReference type="EMBL" id="VNHW01000010">
    <property type="protein sequence ID" value="TYP86320.1"/>
    <property type="molecule type" value="Genomic_DNA"/>
</dbReference>